<evidence type="ECO:0000256" key="2">
    <source>
        <dbReference type="ARBA" id="ARBA00011245"/>
    </source>
</evidence>
<dbReference type="Gene3D" id="3.90.180.10">
    <property type="entry name" value="Medium-chain alcohol dehydrogenases, catalytic domain"/>
    <property type="match status" value="1"/>
</dbReference>
<dbReference type="Gene3D" id="3.40.50.720">
    <property type="entry name" value="NAD(P)-binding Rossmann-like Domain"/>
    <property type="match status" value="1"/>
</dbReference>
<feature type="domain" description="Enoyl reductase (ER)" evidence="4">
    <location>
        <begin position="16"/>
        <end position="346"/>
    </location>
</feature>
<evidence type="ECO:0000259" key="4">
    <source>
        <dbReference type="SMART" id="SM00829"/>
    </source>
</evidence>
<keyword evidence="6" id="KW-1185">Reference proteome</keyword>
<evidence type="ECO:0000313" key="5">
    <source>
        <dbReference type="EMBL" id="KAK4494311.1"/>
    </source>
</evidence>
<dbReference type="Pfam" id="PF08240">
    <property type="entry name" value="ADH_N"/>
    <property type="match status" value="1"/>
</dbReference>
<dbReference type="SUPFAM" id="SSF50129">
    <property type="entry name" value="GroES-like"/>
    <property type="match status" value="1"/>
</dbReference>
<reference evidence="5 6" key="1">
    <citation type="journal article" date="2023" name="G3 (Bethesda)">
        <title>A chromosome-level genome assembly of Zasmidium syzygii isolated from banana leaves.</title>
        <authorList>
            <person name="van Westerhoven A.C."/>
            <person name="Mehrabi R."/>
            <person name="Talebi R."/>
            <person name="Steentjes M.B.F."/>
            <person name="Corcolon B."/>
            <person name="Chong P.A."/>
            <person name="Kema G.H.J."/>
            <person name="Seidl M.F."/>
        </authorList>
    </citation>
    <scope>NUCLEOTIDE SEQUENCE [LARGE SCALE GENOMIC DNA]</scope>
    <source>
        <strain evidence="5 6">P124</strain>
    </source>
</reference>
<dbReference type="PANTHER" id="PTHR45348">
    <property type="entry name" value="HYPOTHETICAL OXIDOREDUCTASE (EUROFUNG)"/>
    <property type="match status" value="1"/>
</dbReference>
<proteinExistence type="inferred from homology"/>
<name>A0ABR0DYQ4_ZASCE</name>
<dbReference type="InterPro" id="IPR013149">
    <property type="entry name" value="ADH-like_C"/>
</dbReference>
<dbReference type="Proteomes" id="UP001305779">
    <property type="component" value="Unassembled WGS sequence"/>
</dbReference>
<protein>
    <recommendedName>
        <fullName evidence="4">Enoyl reductase (ER) domain-containing protein</fullName>
    </recommendedName>
</protein>
<dbReference type="InterPro" id="IPR011032">
    <property type="entry name" value="GroES-like_sf"/>
</dbReference>
<dbReference type="InterPro" id="IPR013154">
    <property type="entry name" value="ADH-like_N"/>
</dbReference>
<evidence type="ECO:0000256" key="1">
    <source>
        <dbReference type="ARBA" id="ARBA00008072"/>
    </source>
</evidence>
<dbReference type="EMBL" id="JAXOVC010000014">
    <property type="protein sequence ID" value="KAK4494311.1"/>
    <property type="molecule type" value="Genomic_DNA"/>
</dbReference>
<sequence length="359" mass="38770">MSTTIPKTMKALKSFGPKDVRVVDDAPVPECPPGYMLVKVEAIALNPTDWKHADLLAQPGYHHTLGCDYAGVVLSLGPSITKSFNPGDRVSGYVHGSKHEDPSAGCFAQYAKVKADIQIHVPDHITFEEAATWPTGINTVGQGMYSPDGLELPWPDAPSKEATKVLIYGASTNTGVWAVQFAKLSGLYVIATCSERNFGAVRALGADEVFDYRDGVECGRRVREATGDGLGYAFDCVSEGDSMAICAAALTSKPNVARYGALLPVEFPRSDVKTSFTIGYTVIGEEFTFFGNKVPAKPEDFEFGKKWWALSEKLLAEGKIKGEPTIREGGLNGVVKGFEDMKAGRVSRQKLVYRIGDTS</sequence>
<dbReference type="InterPro" id="IPR036291">
    <property type="entry name" value="NAD(P)-bd_dom_sf"/>
</dbReference>
<evidence type="ECO:0000256" key="3">
    <source>
        <dbReference type="ARBA" id="ARBA00023002"/>
    </source>
</evidence>
<dbReference type="InterPro" id="IPR020843">
    <property type="entry name" value="ER"/>
</dbReference>
<dbReference type="Pfam" id="PF00107">
    <property type="entry name" value="ADH_zinc_N"/>
    <property type="match status" value="1"/>
</dbReference>
<dbReference type="PANTHER" id="PTHR45348:SF2">
    <property type="entry name" value="ZINC-TYPE ALCOHOL DEHYDROGENASE-LIKE PROTEIN C2E1P3.01"/>
    <property type="match status" value="1"/>
</dbReference>
<dbReference type="CDD" id="cd08249">
    <property type="entry name" value="enoyl_reductase_like"/>
    <property type="match status" value="1"/>
</dbReference>
<comment type="caution">
    <text evidence="5">The sequence shown here is derived from an EMBL/GenBank/DDBJ whole genome shotgun (WGS) entry which is preliminary data.</text>
</comment>
<accession>A0ABR0DYQ4</accession>
<gene>
    <name evidence="5" type="ORF">PRZ48_014609</name>
</gene>
<keyword evidence="3" id="KW-0560">Oxidoreductase</keyword>
<evidence type="ECO:0000313" key="6">
    <source>
        <dbReference type="Proteomes" id="UP001305779"/>
    </source>
</evidence>
<comment type="similarity">
    <text evidence="1">Belongs to the zinc-containing alcohol dehydrogenase family.</text>
</comment>
<dbReference type="SUPFAM" id="SSF51735">
    <property type="entry name" value="NAD(P)-binding Rossmann-fold domains"/>
    <property type="match status" value="1"/>
</dbReference>
<dbReference type="SMART" id="SM00829">
    <property type="entry name" value="PKS_ER"/>
    <property type="match status" value="1"/>
</dbReference>
<comment type="subunit">
    <text evidence="2">Monomer.</text>
</comment>
<organism evidence="5 6">
    <name type="scientific">Zasmidium cellare</name>
    <name type="common">Wine cellar mold</name>
    <name type="synonym">Racodium cellare</name>
    <dbReference type="NCBI Taxonomy" id="395010"/>
    <lineage>
        <taxon>Eukaryota</taxon>
        <taxon>Fungi</taxon>
        <taxon>Dikarya</taxon>
        <taxon>Ascomycota</taxon>
        <taxon>Pezizomycotina</taxon>
        <taxon>Dothideomycetes</taxon>
        <taxon>Dothideomycetidae</taxon>
        <taxon>Mycosphaerellales</taxon>
        <taxon>Mycosphaerellaceae</taxon>
        <taxon>Zasmidium</taxon>
    </lineage>
</organism>
<dbReference type="InterPro" id="IPR047122">
    <property type="entry name" value="Trans-enoyl_RdTase-like"/>
</dbReference>